<gene>
    <name evidence="1" type="ORF">COT54_02340</name>
</gene>
<sequence length="276" mass="32166">MDILNILKELLREPRYTDLPDLTKRIILKEYLIKDILAFIYRHGQYRKLSFYGGTCARVVYGLNRLSEDIDLDNVDLIDLSNFADEVMVYLENKWKLKGINVYVQHGETGIGRWTVRVPELLSAVGLSPLMGEKLHVKVEISSHAQVADRIVSTVMYHGESLSIRHFAKPSLMAGKMIACIERVFRKGKTEALVKGRDWYDLWWYLNGKVVPNDDKLRLDGEKSYTLEGAWKILDGRVKKLQKEDLVDDLRPFFTDQDYVESWLNNFQDFYRRGRA</sequence>
<reference evidence="2" key="1">
    <citation type="submission" date="2017-09" db="EMBL/GenBank/DDBJ databases">
        <title>Depth-based differentiation of microbial function through sediment-hosted aquifers and enrichment of novel symbionts in the deep terrestrial subsurface.</title>
        <authorList>
            <person name="Probst A.J."/>
            <person name="Ladd B."/>
            <person name="Jarett J.K."/>
            <person name="Geller-Mcgrath D.E."/>
            <person name="Sieber C.M.K."/>
            <person name="Emerson J.B."/>
            <person name="Anantharaman K."/>
            <person name="Thomas B.C."/>
            <person name="Malmstrom R."/>
            <person name="Stieglmeier M."/>
            <person name="Klingl A."/>
            <person name="Woyke T."/>
            <person name="Ryan C.M."/>
            <person name="Banfield J.F."/>
        </authorList>
    </citation>
    <scope>NUCLEOTIDE SEQUENCE [LARGE SCALE GENOMIC DNA]</scope>
</reference>
<evidence type="ECO:0000313" key="2">
    <source>
        <dbReference type="Proteomes" id="UP000229574"/>
    </source>
</evidence>
<evidence type="ECO:0008006" key="3">
    <source>
        <dbReference type="Google" id="ProtNLM"/>
    </source>
</evidence>
<evidence type="ECO:0000313" key="1">
    <source>
        <dbReference type="EMBL" id="PIS17867.1"/>
    </source>
</evidence>
<organism evidence="1 2">
    <name type="scientific">Candidatus Collierbacteria bacterium CG09_land_8_20_14_0_10_46_12</name>
    <dbReference type="NCBI Taxonomy" id="1974533"/>
    <lineage>
        <taxon>Bacteria</taxon>
        <taxon>Candidatus Collieribacteriota</taxon>
    </lineage>
</organism>
<accession>A0A2H0WZ27</accession>
<dbReference type="Gene3D" id="3.10.450.620">
    <property type="entry name" value="JHP933, nucleotidyltransferase-like core domain"/>
    <property type="match status" value="1"/>
</dbReference>
<comment type="caution">
    <text evidence="1">The sequence shown here is derived from an EMBL/GenBank/DDBJ whole genome shotgun (WGS) entry which is preliminary data.</text>
</comment>
<proteinExistence type="predicted"/>
<dbReference type="InterPro" id="IPR014942">
    <property type="entry name" value="AbiEii"/>
</dbReference>
<dbReference type="AlphaFoldDB" id="A0A2H0WZ27"/>
<dbReference type="Pfam" id="PF08843">
    <property type="entry name" value="AbiEii"/>
    <property type="match status" value="1"/>
</dbReference>
<protein>
    <recommendedName>
        <fullName evidence="3">Nucleotidyl transferase AbiEii/AbiGii toxin family protein</fullName>
    </recommendedName>
</protein>
<dbReference type="EMBL" id="PEYY01000093">
    <property type="protein sequence ID" value="PIS17867.1"/>
    <property type="molecule type" value="Genomic_DNA"/>
</dbReference>
<name>A0A2H0WZ27_9BACT</name>
<dbReference type="Proteomes" id="UP000229574">
    <property type="component" value="Unassembled WGS sequence"/>
</dbReference>